<reference evidence="1 2" key="1">
    <citation type="journal article" date="2018" name="Syst. Appl. Microbiol.">
        <title>Pectobacterium zantedeschiae sp. nov. a new species of a soft rot pathogen isolated from Calla lily (Zantedeschia spp.).</title>
        <authorList>
            <person name="Waleron M."/>
            <person name="Misztak A."/>
            <person name="Waleron M."/>
            <person name="Franczuk M."/>
            <person name="Jonca J."/>
            <person name="Wielgomas B."/>
            <person name="Mikicinski A."/>
            <person name="Popovic T."/>
            <person name="Waleron K."/>
        </authorList>
    </citation>
    <scope>NUCLEOTIDE SEQUENCE [LARGE SCALE GENOMIC DNA]</scope>
    <source>
        <strain evidence="1 2">9M</strain>
    </source>
</reference>
<gene>
    <name evidence="1" type="ORF">CLR69_06260</name>
</gene>
<comment type="caution">
    <text evidence="1">The sequence shown here is derived from an EMBL/GenBank/DDBJ whole genome shotgun (WGS) entry which is preliminary data.</text>
</comment>
<organism evidence="1 2">
    <name type="scientific">Pectobacterium zantedeschiae</name>
    <dbReference type="NCBI Taxonomy" id="2034769"/>
    <lineage>
        <taxon>Bacteria</taxon>
        <taxon>Pseudomonadati</taxon>
        <taxon>Pseudomonadota</taxon>
        <taxon>Gammaproteobacteria</taxon>
        <taxon>Enterobacterales</taxon>
        <taxon>Pectobacteriaceae</taxon>
        <taxon>Pectobacterium</taxon>
    </lineage>
</organism>
<dbReference type="AlphaFoldDB" id="A0A9X8P784"/>
<proteinExistence type="predicted"/>
<dbReference type="RefSeq" id="WP_129711373.1">
    <property type="nucleotide sequence ID" value="NZ_JBEHFA010000003.1"/>
</dbReference>
<dbReference type="EMBL" id="NWTM01000001">
    <property type="protein sequence ID" value="RYC46210.1"/>
    <property type="molecule type" value="Genomic_DNA"/>
</dbReference>
<evidence type="ECO:0000313" key="2">
    <source>
        <dbReference type="Proteomes" id="UP001138460"/>
    </source>
</evidence>
<accession>A0A9X8P784</accession>
<sequence>MLENYFAGASKTEEEAIQKAQRLLAVQAALEVAKASVGSSDVCATCKTDVELKAVAQHISTLADAIQEALKVK</sequence>
<evidence type="ECO:0000313" key="1">
    <source>
        <dbReference type="EMBL" id="RYC46210.1"/>
    </source>
</evidence>
<keyword evidence="2" id="KW-1185">Reference proteome</keyword>
<name>A0A9X8P784_9GAMM</name>
<dbReference type="OrthoDB" id="6604308at2"/>
<dbReference type="Proteomes" id="UP001138460">
    <property type="component" value="Unassembled WGS sequence"/>
</dbReference>
<protein>
    <submittedName>
        <fullName evidence="1">Uncharacterized protein</fullName>
    </submittedName>
</protein>